<dbReference type="AlphaFoldDB" id="A0ABD3PBU1"/>
<feature type="region of interest" description="Disordered" evidence="2">
    <location>
        <begin position="513"/>
        <end position="541"/>
    </location>
</feature>
<feature type="compositionally biased region" description="Acidic residues" evidence="2">
    <location>
        <begin position="532"/>
        <end position="541"/>
    </location>
</feature>
<accession>A0ABD3PBU1</accession>
<feature type="coiled-coil region" evidence="1">
    <location>
        <begin position="254"/>
        <end position="355"/>
    </location>
</feature>
<evidence type="ECO:0000313" key="4">
    <source>
        <dbReference type="Proteomes" id="UP001530315"/>
    </source>
</evidence>
<gene>
    <name evidence="3" type="ORF">ACHAW5_005142</name>
</gene>
<organism evidence="3 4">
    <name type="scientific">Stephanodiscus triporus</name>
    <dbReference type="NCBI Taxonomy" id="2934178"/>
    <lineage>
        <taxon>Eukaryota</taxon>
        <taxon>Sar</taxon>
        <taxon>Stramenopiles</taxon>
        <taxon>Ochrophyta</taxon>
        <taxon>Bacillariophyta</taxon>
        <taxon>Coscinodiscophyceae</taxon>
        <taxon>Thalassiosirophycidae</taxon>
        <taxon>Stephanodiscales</taxon>
        <taxon>Stephanodiscaceae</taxon>
        <taxon>Stephanodiscus</taxon>
    </lineage>
</organism>
<evidence type="ECO:0000313" key="3">
    <source>
        <dbReference type="EMBL" id="KAL3785533.1"/>
    </source>
</evidence>
<dbReference type="EMBL" id="JALLAZ020000885">
    <property type="protein sequence ID" value="KAL3785533.1"/>
    <property type="molecule type" value="Genomic_DNA"/>
</dbReference>
<comment type="caution">
    <text evidence="3">The sequence shown here is derived from an EMBL/GenBank/DDBJ whole genome shotgun (WGS) entry which is preliminary data.</text>
</comment>
<sequence>MTIEKFIGGIDQAASPIEKHDLFELDTLHLSLPDSFDESLCLDLYKDFKCQSRHEPKKEDGSRAARNVEKQECTPHRNDLEQKVQELLLINFELHEKSRRYETLEKRSKENEAEIESLRSQLQQQLSLYDSSTVREKELDHQIVEYERKIHQIGIDLEHARKESEVFLTRAEKAEKDREASDSTLKRSQQTYEKELLRINAEREEAKSRCEREMSRLREGFNHEIASSRGHQNEAFTRESKLLYDARHQAIEQTKLLQHELSELRSDREKKEAENLDIIIELERQLADVRSDLKVKSCELNTLQACQDRTIAEATKSKDESNKCKEALALLQQECSRLERRADRSEEAIRLKDEELEVYRHDDLLVECGFEDGASNGEDYFSGRRSLIKNSVALARKCRELQLTLKKSSEELGIEREKNEALSRREEANQRLFQELSVQSNKKASAYIISTVKARDTEILRLNSNITSLQMTLNKTTQERDDLSFKLATVLQRRDQLDEMKALVESMRNAAMNSVLPRESGQRAAAERSGADDDAENCEEDDLFEHMIHRSYMTLPGATSK</sequence>
<dbReference type="Proteomes" id="UP001530315">
    <property type="component" value="Unassembled WGS sequence"/>
</dbReference>
<dbReference type="PANTHER" id="PTHR18950">
    <property type="entry name" value="PROGESTERONE-INDUCED BLOCKING FACTOR 1"/>
    <property type="match status" value="1"/>
</dbReference>
<keyword evidence="4" id="KW-1185">Reference proteome</keyword>
<reference evidence="3 4" key="1">
    <citation type="submission" date="2024-10" db="EMBL/GenBank/DDBJ databases">
        <title>Updated reference genomes for cyclostephanoid diatoms.</title>
        <authorList>
            <person name="Roberts W.R."/>
            <person name="Alverson A.J."/>
        </authorList>
    </citation>
    <scope>NUCLEOTIDE SEQUENCE [LARGE SCALE GENOMIC DNA]</scope>
    <source>
        <strain evidence="3 4">AJA276-08</strain>
    </source>
</reference>
<dbReference type="InterPro" id="IPR026205">
    <property type="entry name" value="PIBF1"/>
</dbReference>
<dbReference type="PANTHER" id="PTHR18950:SF0">
    <property type="entry name" value="PROGESTERONE IMMUNOMODULATORY BINDING FACTOR 1"/>
    <property type="match status" value="1"/>
</dbReference>
<protein>
    <recommendedName>
        <fullName evidence="5">Cilia- and flagella-associated protein 157</fullName>
    </recommendedName>
</protein>
<feature type="coiled-coil region" evidence="1">
    <location>
        <begin position="94"/>
        <end position="216"/>
    </location>
</feature>
<evidence type="ECO:0000256" key="2">
    <source>
        <dbReference type="SAM" id="MobiDB-lite"/>
    </source>
</evidence>
<evidence type="ECO:0000256" key="1">
    <source>
        <dbReference type="SAM" id="Coils"/>
    </source>
</evidence>
<name>A0ABD3PBU1_9STRA</name>
<keyword evidence="1" id="KW-0175">Coiled coil</keyword>
<feature type="region of interest" description="Disordered" evidence="2">
    <location>
        <begin position="53"/>
        <end position="77"/>
    </location>
</feature>
<proteinExistence type="predicted"/>
<evidence type="ECO:0008006" key="5">
    <source>
        <dbReference type="Google" id="ProtNLM"/>
    </source>
</evidence>